<keyword evidence="2" id="KW-1185">Reference proteome</keyword>
<dbReference type="AlphaFoldDB" id="A0A9N9ENV1"/>
<proteinExistence type="predicted"/>
<dbReference type="OrthoDB" id="2443892at2759"/>
<protein>
    <submittedName>
        <fullName evidence="1">3922_t:CDS:1</fullName>
    </submittedName>
</protein>
<evidence type="ECO:0000313" key="1">
    <source>
        <dbReference type="EMBL" id="CAG8686128.1"/>
    </source>
</evidence>
<reference evidence="1" key="1">
    <citation type="submission" date="2021-06" db="EMBL/GenBank/DDBJ databases">
        <authorList>
            <person name="Kallberg Y."/>
            <person name="Tangrot J."/>
            <person name="Rosling A."/>
        </authorList>
    </citation>
    <scope>NUCLEOTIDE SEQUENCE</scope>
    <source>
        <strain evidence="1">FL130A</strain>
    </source>
</reference>
<sequence length="849" mass="99126">MPETLVWCTYSVCSLSKDGGSWKLKSARTRHRRPAYGFYQETFEPELYNLENDGEFEEWSGNNNRLGNVDGLENRFECANEFENEFENGLDCDDEFEGIDEFENGLDCDDEFEGVDEFENGLDRNDEFEGIDEFENGMEYDEFEGINESENGSVIDEFENWSESDSSDSSIASSTLIDNEENIPFISSELAAVIRLLKVKAQNNLTDEAFSEIMKAVITKPMSLYMIKKKLSSLVSFKPVWIDMCINTCCAYTGNYSSLTECPYCKKSRYQDRLRKNKQREAHRQFAYFPIIDRFIIQYQDATQVKNLHYRAEYVSRPEYYNNKIIGDVFDELRRLEEGAECPSIKYNGTFVLHGCVLSWSGDTPALTKLMGLTGHNSYKGCRYCNIKGIYSSHVYYPTKLPRDQEVRRYGISFKKSILFNLTSTSFPKTFPVDIMHLFYENIAGYMLAHWTSSFFADHNQNNGEYVLAKETWDKIGKEMKLVRKTIPSSLGRSLRNIILYHNGYKAEEWSNWITMYSLPFLKNRLPKKYYEGWGLFVKAVRLCQKQIITYDNLNKIKLCLLSFYLHYEKEYYRGLSERLSAMKMCIHYMLHVSESILQTGPCCTTWQYPIERVCGMLLPLTRSRLHPYKNLSNNIQLIETFNCLKFNRMIYNQIFPPISPKIHDEHLAYTGENGQDFYFPSANYKLSQSELRKIKQHFSTISDVSGLQLMSFSHEGTKYGRLRTKDGHYIGSKWIHRNEDWSRINYTVMVKIEVDIYANYPKRLSVFEVQDFYAIVEYYLTYEFEGSKAMLAYIQWTSSVEKDNVGLKSFRRLGAYAFIDASAIDHCVGFIEIANLFYIVDKEVDNEQ</sequence>
<dbReference type="PANTHER" id="PTHR46579:SF1">
    <property type="entry name" value="F5_8 TYPE C DOMAIN-CONTAINING PROTEIN"/>
    <property type="match status" value="1"/>
</dbReference>
<comment type="caution">
    <text evidence="1">The sequence shown here is derived from an EMBL/GenBank/DDBJ whole genome shotgun (WGS) entry which is preliminary data.</text>
</comment>
<evidence type="ECO:0000313" key="2">
    <source>
        <dbReference type="Proteomes" id="UP000789508"/>
    </source>
</evidence>
<name>A0A9N9ENV1_9GLOM</name>
<dbReference type="Proteomes" id="UP000789508">
    <property type="component" value="Unassembled WGS sequence"/>
</dbReference>
<dbReference type="EMBL" id="CAJVPS010015239">
    <property type="protein sequence ID" value="CAG8686128.1"/>
    <property type="molecule type" value="Genomic_DNA"/>
</dbReference>
<organism evidence="1 2">
    <name type="scientific">Ambispora leptoticha</name>
    <dbReference type="NCBI Taxonomy" id="144679"/>
    <lineage>
        <taxon>Eukaryota</taxon>
        <taxon>Fungi</taxon>
        <taxon>Fungi incertae sedis</taxon>
        <taxon>Mucoromycota</taxon>
        <taxon>Glomeromycotina</taxon>
        <taxon>Glomeromycetes</taxon>
        <taxon>Archaeosporales</taxon>
        <taxon>Ambisporaceae</taxon>
        <taxon>Ambispora</taxon>
    </lineage>
</organism>
<gene>
    <name evidence="1" type="ORF">ALEPTO_LOCUS11012</name>
</gene>
<accession>A0A9N9ENV1</accession>
<dbReference type="PANTHER" id="PTHR46579">
    <property type="entry name" value="F5/8 TYPE C DOMAIN-CONTAINING PROTEIN-RELATED"/>
    <property type="match status" value="1"/>
</dbReference>